<proteinExistence type="predicted"/>
<dbReference type="OrthoDB" id="1630758at2759"/>
<dbReference type="SUPFAM" id="SSF49599">
    <property type="entry name" value="TRAF domain-like"/>
    <property type="match status" value="1"/>
</dbReference>
<evidence type="ECO:0000256" key="1">
    <source>
        <dbReference type="ARBA" id="ARBA00022723"/>
    </source>
</evidence>
<dbReference type="Pfam" id="PF03457">
    <property type="entry name" value="HA"/>
    <property type="match status" value="3"/>
</dbReference>
<keyword evidence="3 4" id="KW-0862">Zinc</keyword>
<dbReference type="PANTHER" id="PTHR33418:SF1">
    <property type="entry name" value="HELICASE-ASSOCIATED DOMAIN-CONTAINING PROTEIN"/>
    <property type="match status" value="1"/>
</dbReference>
<feature type="coiled-coil region" evidence="5">
    <location>
        <begin position="461"/>
        <end position="495"/>
    </location>
</feature>
<name>K0RNH3_THAOC</name>
<feature type="domain" description="TRAF-type" evidence="7">
    <location>
        <begin position="387"/>
        <end position="434"/>
    </location>
</feature>
<feature type="region of interest" description="Disordered" evidence="6">
    <location>
        <begin position="880"/>
        <end position="945"/>
    </location>
</feature>
<feature type="compositionally biased region" description="Basic and acidic residues" evidence="6">
    <location>
        <begin position="661"/>
        <end position="672"/>
    </location>
</feature>
<evidence type="ECO:0000259" key="7">
    <source>
        <dbReference type="PROSITE" id="PS50145"/>
    </source>
</evidence>
<sequence>MMDPDAHTICRLLERPVDIYENQRFWVGRGFSRKGLLPTERKPYSTADGSLSFRTVREAALSLLRYDVVANSGSKRRQGRRGWSYHEYDGRQQPHAQAVQETASALVAHDEDSDYECSVEDGADGGRLSLDERCGFEVYIDENATCDHEGWSYFPDFNNNSMLSPNNHSRGILDFVRRRKLRRVAIFRPDFFLPKDVFQPCDFCDSKVVDDLSVSSFERKLPSSWVHRKTGASHSEPACRLPGTFNKQKECHPRRALPGDAVRVEDEPYGRAGPAAQGCAHRHARHRHESAGRGQGARVEPKHQQGQDPTDGVPGGERWEAAAGPAGPARERTVLARLVIKDVDRYRFQMHCDSCSCREGDRCEYTLMTCPNDNCTAIYSRKYRDEHDEVCGYRRVPCPSGCGAAVARMDLHKHVRDECPMREAACPLSVVGCTACVRAGDISRHLSEGADAHFVLVANRMMEYQQLFRRMDGRIKELEERNAMLENVLRETAAKLQSKDDAKSAAGDVKKLDKRIGALETKCKTEFRKIENERRKLCAKPAYVPYPFPFQRQIQSQPCSSPPLATTLWTDPSPLPPPVPTALGGPALGWLPHKTCPIFVKIKSWSPETDPVQPRTESSQRSKLKAGVDVDREGEDLSTRSRQKSAGKGKICQSVHGQGKPMDEPESPRTDPSEPNGKAPLVHRQEQWNARFRELENYKAEHGNCSVPQKLGTLGGWVNSQRTARNSGTLPEERVRKLDEIGFNWGTARGRRGTPQSWDERLGELMEYKAEHGNCNIPQSQGSLGKWVDNQRHQKRKGKLSEERVRKLVALGFEFCPHKTLPTWDERLVELVQYKADHGHCSVSKRRLKPLATWVESQRSKRKKGKLSEDRIKKLDVLGFEWSPGARGPNPHGGGPSSSERPPTTGGDRSRSDAVARAGTCGPGRPSSSAGAARPSEGGTSSSER</sequence>
<dbReference type="AlphaFoldDB" id="K0RNH3"/>
<dbReference type="InterPro" id="IPR013083">
    <property type="entry name" value="Znf_RING/FYVE/PHD"/>
</dbReference>
<dbReference type="PANTHER" id="PTHR33418">
    <property type="entry name" value="HELICASE-ASSOCIATED"/>
    <property type="match status" value="1"/>
</dbReference>
<evidence type="ECO:0000313" key="8">
    <source>
        <dbReference type="EMBL" id="EJK53794.1"/>
    </source>
</evidence>
<keyword evidence="9" id="KW-1185">Reference proteome</keyword>
<dbReference type="Pfam" id="PF02176">
    <property type="entry name" value="zf-TRAF"/>
    <property type="match status" value="1"/>
</dbReference>
<dbReference type="InterPro" id="IPR005114">
    <property type="entry name" value="Helicase_assoc"/>
</dbReference>
<feature type="compositionally biased region" description="Low complexity" evidence="6">
    <location>
        <begin position="923"/>
        <end position="936"/>
    </location>
</feature>
<feature type="zinc finger region" description="TRAF-type" evidence="4">
    <location>
        <begin position="387"/>
        <end position="434"/>
    </location>
</feature>
<feature type="region of interest" description="Disordered" evidence="6">
    <location>
        <begin position="236"/>
        <end position="328"/>
    </location>
</feature>
<evidence type="ECO:0000256" key="5">
    <source>
        <dbReference type="SAM" id="Coils"/>
    </source>
</evidence>
<dbReference type="EMBL" id="AGNL01036995">
    <property type="protein sequence ID" value="EJK53794.1"/>
    <property type="molecule type" value="Genomic_DNA"/>
</dbReference>
<keyword evidence="5" id="KW-0175">Coiled coil</keyword>
<evidence type="ECO:0000256" key="4">
    <source>
        <dbReference type="PROSITE-ProRule" id="PRU00207"/>
    </source>
</evidence>
<dbReference type="PROSITE" id="PS50145">
    <property type="entry name" value="ZF_TRAF"/>
    <property type="match status" value="1"/>
</dbReference>
<protein>
    <recommendedName>
        <fullName evidence="7">TRAF-type domain-containing protein</fullName>
    </recommendedName>
</protein>
<evidence type="ECO:0000256" key="2">
    <source>
        <dbReference type="ARBA" id="ARBA00022771"/>
    </source>
</evidence>
<gene>
    <name evidence="8" type="ORF">THAOC_26696</name>
</gene>
<accession>K0RNH3</accession>
<dbReference type="eggNOG" id="ENOG502QSC3">
    <property type="taxonomic scope" value="Eukaryota"/>
</dbReference>
<dbReference type="Gene3D" id="3.30.40.10">
    <property type="entry name" value="Zinc/RING finger domain, C3HC4 (zinc finger)"/>
    <property type="match status" value="1"/>
</dbReference>
<evidence type="ECO:0000256" key="6">
    <source>
        <dbReference type="SAM" id="MobiDB-lite"/>
    </source>
</evidence>
<reference evidence="8 9" key="1">
    <citation type="journal article" date="2012" name="Genome Biol.">
        <title>Genome and low-iron response of an oceanic diatom adapted to chronic iron limitation.</title>
        <authorList>
            <person name="Lommer M."/>
            <person name="Specht M."/>
            <person name="Roy A.S."/>
            <person name="Kraemer L."/>
            <person name="Andreson R."/>
            <person name="Gutowska M.A."/>
            <person name="Wolf J."/>
            <person name="Bergner S.V."/>
            <person name="Schilhabel M.B."/>
            <person name="Klostermeier U.C."/>
            <person name="Beiko R.G."/>
            <person name="Rosenstiel P."/>
            <person name="Hippler M."/>
            <person name="Laroche J."/>
        </authorList>
    </citation>
    <scope>NUCLEOTIDE SEQUENCE [LARGE SCALE GENOMIC DNA]</scope>
    <source>
        <strain evidence="8 9">CCMP1005</strain>
    </source>
</reference>
<dbReference type="InterPro" id="IPR001293">
    <property type="entry name" value="Znf_TRAF"/>
</dbReference>
<feature type="compositionally biased region" description="Basic and acidic residues" evidence="6">
    <location>
        <begin position="626"/>
        <end position="639"/>
    </location>
</feature>
<feature type="non-terminal residue" evidence="8">
    <location>
        <position position="945"/>
    </location>
</feature>
<keyword evidence="1 4" id="KW-0479">Metal-binding</keyword>
<evidence type="ECO:0000313" key="9">
    <source>
        <dbReference type="Proteomes" id="UP000266841"/>
    </source>
</evidence>
<comment type="caution">
    <text evidence="8">The sequence shown here is derived from an EMBL/GenBank/DDBJ whole genome shotgun (WGS) entry which is preliminary data.</text>
</comment>
<keyword evidence="2 4" id="KW-0863">Zinc-finger</keyword>
<dbReference type="GO" id="GO:0008270">
    <property type="term" value="F:zinc ion binding"/>
    <property type="evidence" value="ECO:0007669"/>
    <property type="project" value="UniProtKB-KW"/>
</dbReference>
<dbReference type="Proteomes" id="UP000266841">
    <property type="component" value="Unassembled WGS sequence"/>
</dbReference>
<evidence type="ECO:0000256" key="3">
    <source>
        <dbReference type="ARBA" id="ARBA00022833"/>
    </source>
</evidence>
<feature type="region of interest" description="Disordered" evidence="6">
    <location>
        <begin position="607"/>
        <end position="681"/>
    </location>
</feature>
<dbReference type="Gene3D" id="6.10.140.530">
    <property type="match status" value="3"/>
</dbReference>
<organism evidence="8 9">
    <name type="scientific">Thalassiosira oceanica</name>
    <name type="common">Marine diatom</name>
    <dbReference type="NCBI Taxonomy" id="159749"/>
    <lineage>
        <taxon>Eukaryota</taxon>
        <taxon>Sar</taxon>
        <taxon>Stramenopiles</taxon>
        <taxon>Ochrophyta</taxon>
        <taxon>Bacillariophyta</taxon>
        <taxon>Coscinodiscophyceae</taxon>
        <taxon>Thalassiosirophycidae</taxon>
        <taxon>Thalassiosirales</taxon>
        <taxon>Thalassiosiraceae</taxon>
        <taxon>Thalassiosira</taxon>
    </lineage>
</organism>